<dbReference type="EMBL" id="ASHM01111320">
    <property type="protein sequence ID" value="PNX70112.1"/>
    <property type="molecule type" value="Genomic_DNA"/>
</dbReference>
<dbReference type="AlphaFoldDB" id="A0A2K3KV03"/>
<evidence type="ECO:0000313" key="2">
    <source>
        <dbReference type="Proteomes" id="UP000236291"/>
    </source>
</evidence>
<reference evidence="1 2" key="1">
    <citation type="journal article" date="2014" name="Am. J. Bot.">
        <title>Genome assembly and annotation for red clover (Trifolium pratense; Fabaceae).</title>
        <authorList>
            <person name="Istvanek J."/>
            <person name="Jaros M."/>
            <person name="Krenek A."/>
            <person name="Repkova J."/>
        </authorList>
    </citation>
    <scope>NUCLEOTIDE SEQUENCE [LARGE SCALE GENOMIC DNA]</scope>
    <source>
        <strain evidence="2">cv. Tatra</strain>
        <tissue evidence="1">Young leaves</tissue>
    </source>
</reference>
<proteinExistence type="predicted"/>
<dbReference type="Proteomes" id="UP000236291">
    <property type="component" value="Unassembled WGS sequence"/>
</dbReference>
<organism evidence="1 2">
    <name type="scientific">Trifolium pratense</name>
    <name type="common">Red clover</name>
    <dbReference type="NCBI Taxonomy" id="57577"/>
    <lineage>
        <taxon>Eukaryota</taxon>
        <taxon>Viridiplantae</taxon>
        <taxon>Streptophyta</taxon>
        <taxon>Embryophyta</taxon>
        <taxon>Tracheophyta</taxon>
        <taxon>Spermatophyta</taxon>
        <taxon>Magnoliopsida</taxon>
        <taxon>eudicotyledons</taxon>
        <taxon>Gunneridae</taxon>
        <taxon>Pentapetalae</taxon>
        <taxon>rosids</taxon>
        <taxon>fabids</taxon>
        <taxon>Fabales</taxon>
        <taxon>Fabaceae</taxon>
        <taxon>Papilionoideae</taxon>
        <taxon>50 kb inversion clade</taxon>
        <taxon>NPAAA clade</taxon>
        <taxon>Hologalegina</taxon>
        <taxon>IRL clade</taxon>
        <taxon>Trifolieae</taxon>
        <taxon>Trifolium</taxon>
    </lineage>
</organism>
<protein>
    <submittedName>
        <fullName evidence="1">Uncharacterized protein</fullName>
    </submittedName>
</protein>
<name>A0A2K3KV03_TRIPR</name>
<dbReference type="ExpressionAtlas" id="A0A2K3KV03">
    <property type="expression patterns" value="baseline"/>
</dbReference>
<comment type="caution">
    <text evidence="1">The sequence shown here is derived from an EMBL/GenBank/DDBJ whole genome shotgun (WGS) entry which is preliminary data.</text>
</comment>
<sequence length="170" mass="18401">LSRIDGSRVYTGPHEEEAMQLNSGTLALTTVSQKSQPLADSVLFLSYSPFDDNAEKSQGQAKMVADAGLETNTKMEHLDTNSSILGNRHDTHCVLPISIPAIIPPPEPPDRVVIPMLSLNLFLPVTTTKHFVSIAPAFFGKPRTNMYDETAMVLGKGVENCRPNIGLGKA</sequence>
<evidence type="ECO:0000313" key="1">
    <source>
        <dbReference type="EMBL" id="PNX70112.1"/>
    </source>
</evidence>
<feature type="non-terminal residue" evidence="1">
    <location>
        <position position="1"/>
    </location>
</feature>
<accession>A0A2K3KV03</accession>
<reference evidence="1 2" key="2">
    <citation type="journal article" date="2017" name="Front. Plant Sci.">
        <title>Gene Classification and Mining of Molecular Markers Useful in Red Clover (Trifolium pratense) Breeding.</title>
        <authorList>
            <person name="Istvanek J."/>
            <person name="Dluhosova J."/>
            <person name="Dluhos P."/>
            <person name="Patkova L."/>
            <person name="Nedelnik J."/>
            <person name="Repkova J."/>
        </authorList>
    </citation>
    <scope>NUCLEOTIDE SEQUENCE [LARGE SCALE GENOMIC DNA]</scope>
    <source>
        <strain evidence="2">cv. Tatra</strain>
        <tissue evidence="1">Young leaves</tissue>
    </source>
</reference>
<gene>
    <name evidence="1" type="ORF">L195_g057101</name>
</gene>